<protein>
    <recommendedName>
        <fullName evidence="15">C2H2-type domain-containing protein</fullName>
    </recommendedName>
</protein>
<evidence type="ECO:0000256" key="10">
    <source>
        <dbReference type="ARBA" id="ARBA00023125"/>
    </source>
</evidence>
<dbReference type="Pfam" id="PF18253">
    <property type="entry name" value="HipN"/>
    <property type="match status" value="1"/>
</dbReference>
<keyword evidence="12" id="KW-0539">Nucleus</keyword>
<evidence type="ECO:0000256" key="2">
    <source>
        <dbReference type="ARBA" id="ARBA00006991"/>
    </source>
</evidence>
<keyword evidence="5" id="KW-0677">Repeat</keyword>
<feature type="domain" description="C2H2-type" evidence="15">
    <location>
        <begin position="403"/>
        <end position="430"/>
    </location>
</feature>
<organism evidence="16 17">
    <name type="scientific">Meganyctiphanes norvegica</name>
    <name type="common">Northern krill</name>
    <name type="synonym">Thysanopoda norvegica</name>
    <dbReference type="NCBI Taxonomy" id="48144"/>
    <lineage>
        <taxon>Eukaryota</taxon>
        <taxon>Metazoa</taxon>
        <taxon>Ecdysozoa</taxon>
        <taxon>Arthropoda</taxon>
        <taxon>Crustacea</taxon>
        <taxon>Multicrustacea</taxon>
        <taxon>Malacostraca</taxon>
        <taxon>Eumalacostraca</taxon>
        <taxon>Eucarida</taxon>
        <taxon>Euphausiacea</taxon>
        <taxon>Euphausiidae</taxon>
        <taxon>Meganyctiphanes</taxon>
    </lineage>
</organism>
<dbReference type="PROSITE" id="PS50157">
    <property type="entry name" value="ZINC_FINGER_C2H2_2"/>
    <property type="match status" value="4"/>
</dbReference>
<evidence type="ECO:0000256" key="9">
    <source>
        <dbReference type="ARBA" id="ARBA00023015"/>
    </source>
</evidence>
<dbReference type="Proteomes" id="UP001497623">
    <property type="component" value="Unassembled WGS sequence"/>
</dbReference>
<dbReference type="PANTHER" id="PTHR45883:SF2">
    <property type="entry name" value="HSC70-INTERACTING PROTEIN"/>
    <property type="match status" value="1"/>
</dbReference>
<dbReference type="SMART" id="SM00355">
    <property type="entry name" value="ZnF_C2H2"/>
    <property type="match status" value="4"/>
</dbReference>
<dbReference type="FunFam" id="3.30.160.60:FF:000016">
    <property type="entry name" value="zinc finger protein 37 homolog"/>
    <property type="match status" value="1"/>
</dbReference>
<gene>
    <name evidence="16" type="ORF">MNOR_LOCUS11603</name>
</gene>
<keyword evidence="10" id="KW-0238">DNA-binding</keyword>
<evidence type="ECO:0000256" key="14">
    <source>
        <dbReference type="SAM" id="MobiDB-lite"/>
    </source>
</evidence>
<comment type="similarity">
    <text evidence="2">Belongs to the krueppel C2H2-type zinc-finger protein family.</text>
</comment>
<dbReference type="FunFam" id="3.30.160.60:FF:000450">
    <property type="entry name" value="PR domain zinc finger protein 14"/>
    <property type="match status" value="1"/>
</dbReference>
<evidence type="ECO:0000256" key="7">
    <source>
        <dbReference type="ARBA" id="ARBA00022803"/>
    </source>
</evidence>
<name>A0AAV2QFT8_MEGNR</name>
<keyword evidence="11" id="KW-0804">Transcription</keyword>
<evidence type="ECO:0000256" key="13">
    <source>
        <dbReference type="PROSITE-ProRule" id="PRU00042"/>
    </source>
</evidence>
<proteinExistence type="inferred from homology"/>
<dbReference type="PANTHER" id="PTHR45883">
    <property type="entry name" value="HSC70-INTERACTING PROTEIN"/>
    <property type="match status" value="1"/>
</dbReference>
<comment type="caution">
    <text evidence="16">The sequence shown here is derived from an EMBL/GenBank/DDBJ whole genome shotgun (WGS) entry which is preliminary data.</text>
</comment>
<dbReference type="FunFam" id="3.30.160.60:FF:002343">
    <property type="entry name" value="Zinc finger protein 33A"/>
    <property type="match status" value="1"/>
</dbReference>
<dbReference type="SUPFAM" id="SSF57667">
    <property type="entry name" value="beta-beta-alpha zinc fingers"/>
    <property type="match status" value="3"/>
</dbReference>
<feature type="domain" description="C2H2-type" evidence="15">
    <location>
        <begin position="375"/>
        <end position="402"/>
    </location>
</feature>
<evidence type="ECO:0000256" key="6">
    <source>
        <dbReference type="ARBA" id="ARBA00022771"/>
    </source>
</evidence>
<sequence length="472" mass="54407">MTASVYPELEDLQRIKSFITTCRENPDILHIPQLAFFKDYIEGNRTSASSRRKESIPTPPPESGSEEIHENLLGEEELLENDVGLEKSGVVFNSRDAPDYGDLNNQHTEGEMDQAIKDYLEILEHKLPDVNDNQEFTSIPPQKLQSASGESSESTIEVKVSKENEVKLKNCSIFEVENEAALEYGDLNKQPTDEEMDHANEKRSEAMTAMSEGDLQKAINLLTEAIKLYPTSVILYANRGNILLKQKQVRACIKDCDIAFKLNFDEASSYKFGGRAHTLLGHWMEAEKDLRLSWELNFDEQVDEWLKEIKSNVPKLEECNRKNELKGADKVQKKCQKRSRKAKKKPYHCNQCDKAFSRPFLLTRHMRIHNGERPHKCNQCDKAFSDNTSLRNHVRIHTGERPYICNYCEKTFPQSSNLTYHLRLHTGEKPYKCNNCDKAFPTKSNLTYHTRSIHTGERPYQCNKCDKKLRNK</sequence>
<evidence type="ECO:0000256" key="5">
    <source>
        <dbReference type="ARBA" id="ARBA00022737"/>
    </source>
</evidence>
<keyword evidence="4" id="KW-0479">Metal-binding</keyword>
<dbReference type="SUPFAM" id="SSF48452">
    <property type="entry name" value="TPR-like"/>
    <property type="match status" value="1"/>
</dbReference>
<dbReference type="InterPro" id="IPR011990">
    <property type="entry name" value="TPR-like_helical_dom_sf"/>
</dbReference>
<evidence type="ECO:0000259" key="15">
    <source>
        <dbReference type="PROSITE" id="PS50157"/>
    </source>
</evidence>
<dbReference type="GO" id="GO:0005634">
    <property type="term" value="C:nucleus"/>
    <property type="evidence" value="ECO:0007669"/>
    <property type="project" value="UniProtKB-SubCell"/>
</dbReference>
<dbReference type="Pfam" id="PF00096">
    <property type="entry name" value="zf-C2H2"/>
    <property type="match status" value="4"/>
</dbReference>
<feature type="domain" description="C2H2-type" evidence="15">
    <location>
        <begin position="347"/>
        <end position="374"/>
    </location>
</feature>
<dbReference type="GO" id="GO:0008270">
    <property type="term" value="F:zinc ion binding"/>
    <property type="evidence" value="ECO:0007669"/>
    <property type="project" value="UniProtKB-KW"/>
</dbReference>
<evidence type="ECO:0000256" key="8">
    <source>
        <dbReference type="ARBA" id="ARBA00022833"/>
    </source>
</evidence>
<dbReference type="InterPro" id="IPR036236">
    <property type="entry name" value="Znf_C2H2_sf"/>
</dbReference>
<feature type="region of interest" description="Disordered" evidence="14">
    <location>
        <begin position="47"/>
        <end position="68"/>
    </location>
</feature>
<dbReference type="Gene3D" id="3.30.160.60">
    <property type="entry name" value="Classic Zinc Finger"/>
    <property type="match status" value="4"/>
</dbReference>
<reference evidence="16 17" key="1">
    <citation type="submission" date="2024-05" db="EMBL/GenBank/DDBJ databases">
        <authorList>
            <person name="Wallberg A."/>
        </authorList>
    </citation>
    <scope>NUCLEOTIDE SEQUENCE [LARGE SCALE GENOMIC DNA]</scope>
</reference>
<dbReference type="AlphaFoldDB" id="A0AAV2QFT8"/>
<dbReference type="GO" id="GO:0030544">
    <property type="term" value="F:Hsp70 protein binding"/>
    <property type="evidence" value="ECO:0007669"/>
    <property type="project" value="TreeGrafter"/>
</dbReference>
<dbReference type="Gene3D" id="1.25.40.10">
    <property type="entry name" value="Tetratricopeptide repeat domain"/>
    <property type="match status" value="1"/>
</dbReference>
<evidence type="ECO:0000256" key="12">
    <source>
        <dbReference type="ARBA" id="ARBA00023242"/>
    </source>
</evidence>
<comment type="similarity">
    <text evidence="3">Belongs to the FAM10 family.</text>
</comment>
<keyword evidence="7" id="KW-0802">TPR repeat</keyword>
<keyword evidence="8" id="KW-0862">Zinc</keyword>
<dbReference type="InterPro" id="IPR019734">
    <property type="entry name" value="TPR_rpt"/>
</dbReference>
<evidence type="ECO:0000256" key="11">
    <source>
        <dbReference type="ARBA" id="ARBA00023163"/>
    </source>
</evidence>
<dbReference type="CDD" id="cd14438">
    <property type="entry name" value="Hip_N"/>
    <property type="match status" value="1"/>
</dbReference>
<dbReference type="InterPro" id="IPR034649">
    <property type="entry name" value="Hip_N"/>
</dbReference>
<dbReference type="EMBL" id="CAXKWB010006147">
    <property type="protein sequence ID" value="CAL4081667.1"/>
    <property type="molecule type" value="Genomic_DNA"/>
</dbReference>
<feature type="domain" description="C2H2-type" evidence="15">
    <location>
        <begin position="431"/>
        <end position="459"/>
    </location>
</feature>
<dbReference type="FunFam" id="3.30.160.60:FF:000608">
    <property type="entry name" value="zinc finger protein 286A isoform X1"/>
    <property type="match status" value="1"/>
</dbReference>
<evidence type="ECO:0000256" key="4">
    <source>
        <dbReference type="ARBA" id="ARBA00022723"/>
    </source>
</evidence>
<dbReference type="PROSITE" id="PS00028">
    <property type="entry name" value="ZINC_FINGER_C2H2_1"/>
    <property type="match status" value="4"/>
</dbReference>
<evidence type="ECO:0000256" key="3">
    <source>
        <dbReference type="ARBA" id="ARBA00009015"/>
    </source>
</evidence>
<evidence type="ECO:0000313" key="16">
    <source>
        <dbReference type="EMBL" id="CAL4081667.1"/>
    </source>
</evidence>
<dbReference type="Gene3D" id="6.10.250.3420">
    <property type="match status" value="1"/>
</dbReference>
<keyword evidence="17" id="KW-1185">Reference proteome</keyword>
<evidence type="ECO:0000256" key="1">
    <source>
        <dbReference type="ARBA" id="ARBA00004123"/>
    </source>
</evidence>
<keyword evidence="9" id="KW-0805">Transcription regulation</keyword>
<dbReference type="GO" id="GO:0003677">
    <property type="term" value="F:DNA binding"/>
    <property type="evidence" value="ECO:0007669"/>
    <property type="project" value="UniProtKB-KW"/>
</dbReference>
<dbReference type="GO" id="GO:0046983">
    <property type="term" value="F:protein dimerization activity"/>
    <property type="evidence" value="ECO:0007669"/>
    <property type="project" value="InterPro"/>
</dbReference>
<evidence type="ECO:0000313" key="17">
    <source>
        <dbReference type="Proteomes" id="UP001497623"/>
    </source>
</evidence>
<dbReference type="InterPro" id="IPR013087">
    <property type="entry name" value="Znf_C2H2_type"/>
</dbReference>
<dbReference type="GO" id="GO:0006355">
    <property type="term" value="P:regulation of DNA-templated transcription"/>
    <property type="evidence" value="ECO:0007669"/>
    <property type="project" value="UniProtKB-ARBA"/>
</dbReference>
<accession>A0AAV2QFT8</accession>
<dbReference type="SMART" id="SM00028">
    <property type="entry name" value="TPR"/>
    <property type="match status" value="2"/>
</dbReference>
<keyword evidence="6 13" id="KW-0863">Zinc-finger</keyword>
<comment type="subcellular location">
    <subcellularLocation>
        <location evidence="1">Nucleus</location>
    </subcellularLocation>
</comment>